<dbReference type="Proteomes" id="UP000114278">
    <property type="component" value="Segment"/>
</dbReference>
<dbReference type="InterPro" id="IPR045571">
    <property type="entry name" value="DUF5907"/>
</dbReference>
<dbReference type="KEGG" id="vg:19738610"/>
<sequence length="1733" mass="169536">MFSINNIIDDKITSVNGTPGNIVMFGLDGTISDSGIPASGSPGGGQAKQPSAIPNNIAVFGSGPNQGQTIDSGINVNDLSGPSSTILWSSAKINSLVPSGGPFLPISGGTMTGPINIALPSSPTNAANKAYVDAQVIAGVPDATTTTLGKIQLSGDFDSTSTATVPVIKSATGSVQGKIQLAGDLTGTASAPLLANNVVALPNFANLAAMNKLLGSSDTSTAVSDISIGNGLEILSGILQADVSDLSGIFLPLAGGTMSGNIIVPSGNLITVDDPPTLAATVANKAYVDANITPSATPVLQGKIQLAGDLTGSASAPVVASGAITLDKMANLSAISNLIGSSSASTLPAQISLGAGLQMLGSSISVNTTSLSSSFLPLTGGTMSGTISAKNITIPTGNFISITDAPTSGTSAANKLYVDSQIISATPNATTTSLGKIQLSGDLAGTALLPVITTSAVTLSKMANLTTTSALIGSSSTSTSPAQISLGTSLSMTGNTLNVVPVFNNPTFNGAITGSAVVPVANGGSGATSLTGYIIGNGTSPFTASATIPVANVTGAVRSVNGILPDLSGNVVVALAGVMTGTLAGLPPVGPPLVSGDIYVVSGDPTPANNGRTFIYSTSPNAWLEITPNLAATDARYLQLAGGTMAGNISVPTSYVISITDAPTAATSAANKAYVDANITPSATTILQGKIQLAGDLTGTATTPTVAPNAITLGKLANLGGTSQIIGSGSASSSATNLSLGSNLTITGTTLNVNTSSLSGTFLPLAGGTMSGTINSQNISVPTSYVISITDAPTAATSAANKAYVDANITPSATTILQGKIQLAGDLTGTATTPTVAPNAITLGKLANLTSTMSLIGSSSVTNAAANITLGSNLQISGTVLNVNTSALSGTFLPLSGGTMAGNIIVPTGNVISIADAPTVGTSATNKSYVDAQIASATPQATAAVFGTIKLAGDLTGTAGTPTIATNAVTITKLANLGGTQQLLGSGSASTSAANITLGSSLQISGTTLSANISNLSTIFLPLAGGTMAGNIVVPTGDLISIADAPAVGTSAANKAYVDAQVSAATPNATTTVLGKIQLAGDFDPTSTATVPVIKSATASVLGKIQLAGDLTGSATAPTVAANAITVGKLANLTGTSQLLGSSSASASATNVTLGSNLQMTGAILNVNTSALSGTFLPLAGGTMAGNIVVPTGDLISIADAPAVGTSAANKAYVDAQISAATPNATTTVLGKIQLAGDFDPTSTATVPVIKSATASVLGKIQLAGDFDPTSTATVPVIKSATASVLGKIQLAGDLTGSATAPTVAANAITVGKLANLTGTSQLLGSSSASASATNVTLGSNLQMTGTVLNVNTSALSGTFLPLAGGTMAGNIIVPTGDLISIADAPAVGTSAANKAYVDAQISAATPNATTTVLGKIQLAGDFDPTSTATVPVIKSATASVLGKIQLAGDLTGSATAPTVAANAITVGKLANLTGTSQLLGSSSASASATNVTLGSNLQMTGSVLSVNASALSFMALVPAAVSGNLATYNASGQVIDSGVAINNAGLTSASLWNAAKLAVTTNSWFAGTNPNVTAPTDRPTSSSVLYIGTDSSTWIYNGSTYISLNQAKTVNTGVARTIQTSTGAVGFQVSSTLPSLVHYSITISTTIGVGGTSTGTIFLETSPTNSATPASWIVNAQSSNSQSFAGLLTLTSVQVQTTEVSTYVPAGYFVKIRSTSSGTASFTYVTGTEVLG</sequence>
<organism evidence="1 2">
    <name type="scientific">Armadillidium vulgare iridescent virus</name>
    <dbReference type="NCBI Taxonomy" id="72201"/>
    <lineage>
        <taxon>Viruses</taxon>
        <taxon>Varidnaviria</taxon>
        <taxon>Bamfordvirae</taxon>
        <taxon>Nucleocytoviricota</taxon>
        <taxon>Megaviricetes</taxon>
        <taxon>Pimascovirales</taxon>
        <taxon>Pimascovirales incertae sedis</taxon>
        <taxon>Iridoviridae</taxon>
        <taxon>Betairidovirinae</taxon>
        <taxon>Iridovirus</taxon>
        <taxon>Iridovirus armadillidium1</taxon>
        <taxon>Invertebrate iridescent virus 31</taxon>
    </lineage>
</organism>
<dbReference type="EMBL" id="HF920637">
    <property type="protein sequence ID" value="CCV02398.1"/>
    <property type="molecule type" value="Genomic_DNA"/>
</dbReference>
<keyword evidence="2" id="KW-1185">Reference proteome</keyword>
<protein>
    <submittedName>
        <fullName evidence="1">Uncharacterized protein</fullName>
    </submittedName>
</protein>
<reference evidence="1 2" key="1">
    <citation type="journal article" date="2014" name="J. Gen. Virol.">
        <title>Genome sequence of a crustacean iridovirus, IIV31, isolated from the pill bug, Armadillidium vulgare.</title>
        <authorList>
            <person name="Piegu B."/>
            <person name="Guizard S."/>
            <person name="Yeping T."/>
            <person name="Cruaud C."/>
            <person name="Asgari S."/>
            <person name="Bideshi D.K."/>
            <person name="Federici B.A."/>
            <person name="Bigot Y."/>
        </authorList>
    </citation>
    <scope>NUCLEOTIDE SEQUENCE [LARGE SCALE GENOMIC DNA]</scope>
</reference>
<gene>
    <name evidence="1" type="primary">026R</name>
    <name evidence="1" type="ORF">IIV31_026R</name>
</gene>
<accession>A0A068QKP0</accession>
<evidence type="ECO:0000313" key="2">
    <source>
        <dbReference type="Proteomes" id="UP000114278"/>
    </source>
</evidence>
<dbReference type="RefSeq" id="YP_009046640.1">
    <property type="nucleotide sequence ID" value="NC_024451.1"/>
</dbReference>
<proteinExistence type="predicted"/>
<evidence type="ECO:0000313" key="1">
    <source>
        <dbReference type="EMBL" id="CCV02398.1"/>
    </source>
</evidence>
<dbReference type="Pfam" id="PF19264">
    <property type="entry name" value="DUF5907"/>
    <property type="match status" value="14"/>
</dbReference>
<name>A0A068QKP0_9VIRU</name>
<dbReference type="GeneID" id="19738610"/>